<proteinExistence type="inferred from homology"/>
<dbReference type="Gene3D" id="3.40.50.720">
    <property type="entry name" value="NAD(P)-binding Rossmann-like Domain"/>
    <property type="match status" value="1"/>
</dbReference>
<dbReference type="STRING" id="1869.MB27_14985"/>
<reference evidence="11 12" key="1">
    <citation type="submission" date="2014-10" db="EMBL/GenBank/DDBJ databases">
        <title>Draft genome sequence of Actinoplanes utahensis NRRL 12052.</title>
        <authorList>
            <person name="Velasco-Bucheli B."/>
            <person name="del Cerro C."/>
            <person name="Hormigo D."/>
            <person name="Garcia J.L."/>
            <person name="Acebal C."/>
            <person name="Arroyo M."/>
            <person name="de la Mata I."/>
        </authorList>
    </citation>
    <scope>NUCLEOTIDE SEQUENCE [LARGE SCALE GENOMIC DNA]</scope>
    <source>
        <strain evidence="11 12">NRRL 12052</strain>
    </source>
</reference>
<dbReference type="GO" id="GO:0019290">
    <property type="term" value="P:siderophore biosynthetic process"/>
    <property type="evidence" value="ECO:0007669"/>
    <property type="project" value="InterPro"/>
</dbReference>
<evidence type="ECO:0000256" key="9">
    <source>
        <dbReference type="RuleBase" id="RU000363"/>
    </source>
</evidence>
<dbReference type="eggNOG" id="COG1028">
    <property type="taxonomic scope" value="Bacteria"/>
</dbReference>
<comment type="caution">
    <text evidence="11">The sequence shown here is derived from an EMBL/GenBank/DDBJ whole genome shotgun (WGS) entry which is preliminary data.</text>
</comment>
<dbReference type="SUPFAM" id="SSF51735">
    <property type="entry name" value="NAD(P)-binding Rossmann-fold domains"/>
    <property type="match status" value="1"/>
</dbReference>
<dbReference type="GO" id="GO:0016616">
    <property type="term" value="F:oxidoreductase activity, acting on the CH-OH group of donors, NAD or NADP as acceptor"/>
    <property type="evidence" value="ECO:0007669"/>
    <property type="project" value="UniProtKB-ARBA"/>
</dbReference>
<comment type="pathway">
    <text evidence="1">Siderophore biosynthesis.</text>
</comment>
<evidence type="ECO:0000256" key="1">
    <source>
        <dbReference type="ARBA" id="ARBA00004924"/>
    </source>
</evidence>
<gene>
    <name evidence="11" type="ORF">MB27_14985</name>
</gene>
<evidence type="ECO:0000256" key="6">
    <source>
        <dbReference type="ARBA" id="ARBA00066334"/>
    </source>
</evidence>
<organism evidence="11 12">
    <name type="scientific">Actinoplanes utahensis</name>
    <dbReference type="NCBI Taxonomy" id="1869"/>
    <lineage>
        <taxon>Bacteria</taxon>
        <taxon>Bacillati</taxon>
        <taxon>Actinomycetota</taxon>
        <taxon>Actinomycetes</taxon>
        <taxon>Micromonosporales</taxon>
        <taxon>Micromonosporaceae</taxon>
        <taxon>Actinoplanes</taxon>
    </lineage>
</organism>
<dbReference type="InterPro" id="IPR002347">
    <property type="entry name" value="SDR_fam"/>
</dbReference>
<accession>A0A0A6UN65</accession>
<evidence type="ECO:0000259" key="10">
    <source>
        <dbReference type="SMART" id="SM00822"/>
    </source>
</evidence>
<dbReference type="GO" id="GO:0008667">
    <property type="term" value="F:2,3-dihydro-2,3-dihydroxybenzoate dehydrogenase activity"/>
    <property type="evidence" value="ECO:0007669"/>
    <property type="project" value="UniProtKB-UniRule"/>
</dbReference>
<protein>
    <recommendedName>
        <fullName evidence="7 8">2,3-dihydro-2,3-dihydroxybenzoate dehydrogenase</fullName>
        <ecNumber evidence="6 8">1.3.1.28</ecNumber>
    </recommendedName>
</protein>
<evidence type="ECO:0000256" key="3">
    <source>
        <dbReference type="ARBA" id="ARBA00023002"/>
    </source>
</evidence>
<dbReference type="EMBL" id="JRTT01000015">
    <property type="protein sequence ID" value="KHD76836.1"/>
    <property type="molecule type" value="Genomic_DNA"/>
</dbReference>
<evidence type="ECO:0000256" key="8">
    <source>
        <dbReference type="NCBIfam" id="TIGR04316"/>
    </source>
</evidence>
<dbReference type="NCBIfam" id="NF006074">
    <property type="entry name" value="PRK08220.1"/>
    <property type="match status" value="1"/>
</dbReference>
<dbReference type="InterPro" id="IPR003560">
    <property type="entry name" value="DHB_DH"/>
</dbReference>
<comment type="similarity">
    <text evidence="2 9">Belongs to the short-chain dehydrogenases/reductases (SDR) family.</text>
</comment>
<comment type="catalytic activity">
    <reaction evidence="5">
        <text>(2S,3S)-2,3-dihydroxy-2,3-dihydrobenzoate + NAD(+) = 2,3-dihydroxybenzoate + NADH + H(+)</text>
        <dbReference type="Rhea" id="RHEA:23824"/>
        <dbReference type="ChEBI" id="CHEBI:15378"/>
        <dbReference type="ChEBI" id="CHEBI:36654"/>
        <dbReference type="ChEBI" id="CHEBI:57540"/>
        <dbReference type="ChEBI" id="CHEBI:57945"/>
        <dbReference type="ChEBI" id="CHEBI:58764"/>
        <dbReference type="EC" id="1.3.1.28"/>
    </reaction>
</comment>
<dbReference type="PANTHER" id="PTHR42760:SF115">
    <property type="entry name" value="3-OXOACYL-[ACYL-CARRIER-PROTEIN] REDUCTASE FABG"/>
    <property type="match status" value="1"/>
</dbReference>
<evidence type="ECO:0000256" key="7">
    <source>
        <dbReference type="ARBA" id="ARBA00067530"/>
    </source>
</evidence>
<keyword evidence="12" id="KW-1185">Reference proteome</keyword>
<evidence type="ECO:0000256" key="4">
    <source>
        <dbReference type="ARBA" id="ARBA00023027"/>
    </source>
</evidence>
<dbReference type="InterPro" id="IPR020904">
    <property type="entry name" value="Sc_DH/Rdtase_CS"/>
</dbReference>
<dbReference type="RefSeq" id="WP_043525096.1">
    <property type="nucleotide sequence ID" value="NZ_BAABKU010000019.1"/>
</dbReference>
<dbReference type="PANTHER" id="PTHR42760">
    <property type="entry name" value="SHORT-CHAIN DEHYDROGENASES/REDUCTASES FAMILY MEMBER"/>
    <property type="match status" value="1"/>
</dbReference>
<dbReference type="Proteomes" id="UP000054537">
    <property type="component" value="Unassembled WGS sequence"/>
</dbReference>
<sequence>MEDRTALVTGAAGGIGAATARALAAEGIRVAAVDVAEDRLAAEAARLRAGGLPVTAFPADVTDAGRVEATVAAVEHELGPIGLLVNAAGVLRTGPALDLGDADWSSTFAVNTTGVMHVSRAVVSRMVPRRRGAVVTVASNAGFVARQGMAAYGASKAAAIMFTKSLALEVARYGIRCNVVAPGSTDTPMLRGMWAGGDGASVTIGGDPDAYKVGIPLRKIADPSDIADAVVFLLSDRAGHITMHDLTVDGGATLGA</sequence>
<keyword evidence="3" id="KW-0560">Oxidoreductase</keyword>
<dbReference type="PRINTS" id="PR00080">
    <property type="entry name" value="SDRFAMILY"/>
</dbReference>
<name>A0A0A6UN65_ACTUT</name>
<dbReference type="InterPro" id="IPR036291">
    <property type="entry name" value="NAD(P)-bd_dom_sf"/>
</dbReference>
<keyword evidence="4" id="KW-0520">NAD</keyword>
<dbReference type="FunFam" id="3.40.50.720:FF:000160">
    <property type="entry name" value="2,3-dihydro-2,3-dihydroxybenzoate dehydrogenase"/>
    <property type="match status" value="1"/>
</dbReference>
<evidence type="ECO:0000256" key="5">
    <source>
        <dbReference type="ARBA" id="ARBA00052874"/>
    </source>
</evidence>
<dbReference type="OrthoDB" id="9803333at2"/>
<evidence type="ECO:0000313" key="12">
    <source>
        <dbReference type="Proteomes" id="UP000054537"/>
    </source>
</evidence>
<evidence type="ECO:0000313" key="11">
    <source>
        <dbReference type="EMBL" id="KHD76836.1"/>
    </source>
</evidence>
<dbReference type="InterPro" id="IPR057326">
    <property type="entry name" value="KR_dom"/>
</dbReference>
<dbReference type="AlphaFoldDB" id="A0A0A6UN65"/>
<dbReference type="PRINTS" id="PR01397">
    <property type="entry name" value="DHBDHDRGNASE"/>
</dbReference>
<dbReference type="NCBIfam" id="TIGR04316">
    <property type="entry name" value="dhbA_paeA"/>
    <property type="match status" value="1"/>
</dbReference>
<dbReference type="EC" id="1.3.1.28" evidence="6 8"/>
<dbReference type="PROSITE" id="PS00061">
    <property type="entry name" value="ADH_SHORT"/>
    <property type="match status" value="1"/>
</dbReference>
<dbReference type="SMART" id="SM00822">
    <property type="entry name" value="PKS_KR"/>
    <property type="match status" value="1"/>
</dbReference>
<dbReference type="Pfam" id="PF00106">
    <property type="entry name" value="adh_short"/>
    <property type="match status" value="1"/>
</dbReference>
<feature type="domain" description="Ketoreductase" evidence="10">
    <location>
        <begin position="4"/>
        <end position="185"/>
    </location>
</feature>
<evidence type="ECO:0000256" key="2">
    <source>
        <dbReference type="ARBA" id="ARBA00006484"/>
    </source>
</evidence>